<dbReference type="Proteomes" id="UP000317940">
    <property type="component" value="Unassembled WGS sequence"/>
</dbReference>
<dbReference type="InterPro" id="IPR008868">
    <property type="entry name" value="TniB"/>
</dbReference>
<dbReference type="RefSeq" id="WP_145911799.1">
    <property type="nucleotide sequence ID" value="NZ_BAAAMZ010000047.1"/>
</dbReference>
<organism evidence="2 3">
    <name type="scientific">Kitasatospora viridis</name>
    <dbReference type="NCBI Taxonomy" id="281105"/>
    <lineage>
        <taxon>Bacteria</taxon>
        <taxon>Bacillati</taxon>
        <taxon>Actinomycetota</taxon>
        <taxon>Actinomycetes</taxon>
        <taxon>Kitasatosporales</taxon>
        <taxon>Streptomycetaceae</taxon>
        <taxon>Kitasatospora</taxon>
    </lineage>
</organism>
<evidence type="ECO:0000313" key="2">
    <source>
        <dbReference type="EMBL" id="TWF71608.1"/>
    </source>
</evidence>
<dbReference type="EMBL" id="VIWT01000009">
    <property type="protein sequence ID" value="TWF71608.1"/>
    <property type="molecule type" value="Genomic_DNA"/>
</dbReference>
<protein>
    <submittedName>
        <fullName evidence="2">AAA domain-containing protein</fullName>
    </submittedName>
</protein>
<evidence type="ECO:0000256" key="1">
    <source>
        <dbReference type="SAM" id="MobiDB-lite"/>
    </source>
</evidence>
<name>A0A561S9R0_9ACTN</name>
<dbReference type="Pfam" id="PF05621">
    <property type="entry name" value="TniB"/>
    <property type="match status" value="1"/>
</dbReference>
<comment type="caution">
    <text evidence="2">The sequence shown here is derived from an EMBL/GenBank/DDBJ whole genome shotgun (WGS) entry which is preliminary data.</text>
</comment>
<sequence length="413" mass="45358">MTSGDTAPFVLPGPSPARETLAGWQHWRLTRRSFVPAPAMDLAAWRLLSPKKKTLHDLHRAATHANLPLLTTPMSRSVERLLNGRIESNALKLKPATRAGVMVSGGGYQGKTESVCEVTAAFEDRWLALHQHLNPDAAPGCRDLHAPVAYVQTPVTAKPKSTCKAILNFYDTPVSARMDLPELIHQVAASLRDHGTKVLILDDITRLRMHRADDQDTLDLIRAFMSMHVTLVLIGVDIPGSGLLREGRHDAATGQWHLPASRHAKIHGLEATQTERRFDLVELDRFRYDTAPQIAAWLQHLCGVQAGLRLLDAPENMLTTGTMPEYLFQRTNGVVGLLERLIEDGCREAIATGLERLTEGLLEDLSIDLSHAPHRDPAAGEIPDVPTNRTARGTRRGRNTVFDDRGPAAAGAS</sequence>
<feature type="region of interest" description="Disordered" evidence="1">
    <location>
        <begin position="372"/>
        <end position="413"/>
    </location>
</feature>
<gene>
    <name evidence="2" type="ORF">FHX73_19238</name>
</gene>
<reference evidence="2 3" key="1">
    <citation type="submission" date="2019-06" db="EMBL/GenBank/DDBJ databases">
        <title>Sequencing the genomes of 1000 actinobacteria strains.</title>
        <authorList>
            <person name="Klenk H.-P."/>
        </authorList>
    </citation>
    <scope>NUCLEOTIDE SEQUENCE [LARGE SCALE GENOMIC DNA]</scope>
    <source>
        <strain evidence="2 3">DSM 44826</strain>
    </source>
</reference>
<dbReference type="AlphaFoldDB" id="A0A561S9R0"/>
<keyword evidence="3" id="KW-1185">Reference proteome</keyword>
<dbReference type="OrthoDB" id="3865847at2"/>
<accession>A0A561S9R0</accession>
<proteinExistence type="predicted"/>
<evidence type="ECO:0000313" key="3">
    <source>
        <dbReference type="Proteomes" id="UP000317940"/>
    </source>
</evidence>